<feature type="region of interest" description="Disordered" evidence="1">
    <location>
        <begin position="38"/>
        <end position="72"/>
    </location>
</feature>
<evidence type="ECO:0000313" key="3">
    <source>
        <dbReference type="EMBL" id="GIH83233.1"/>
    </source>
</evidence>
<organism evidence="3 4">
    <name type="scientific">Planobispora rosea</name>
    <dbReference type="NCBI Taxonomy" id="35762"/>
    <lineage>
        <taxon>Bacteria</taxon>
        <taxon>Bacillati</taxon>
        <taxon>Actinomycetota</taxon>
        <taxon>Actinomycetes</taxon>
        <taxon>Streptosporangiales</taxon>
        <taxon>Streptosporangiaceae</taxon>
        <taxon>Planobispora</taxon>
    </lineage>
</organism>
<evidence type="ECO:0000256" key="1">
    <source>
        <dbReference type="SAM" id="MobiDB-lite"/>
    </source>
</evidence>
<dbReference type="PANTHER" id="PTHR48098">
    <property type="entry name" value="ENTEROCHELIN ESTERASE-RELATED"/>
    <property type="match status" value="1"/>
</dbReference>
<dbReference type="OrthoDB" id="4527292at2"/>
<dbReference type="InterPro" id="IPR029058">
    <property type="entry name" value="AB_hydrolase_fold"/>
</dbReference>
<dbReference type="Pfam" id="PF00756">
    <property type="entry name" value="Esterase"/>
    <property type="match status" value="1"/>
</dbReference>
<evidence type="ECO:0008006" key="5">
    <source>
        <dbReference type="Google" id="ProtNLM"/>
    </source>
</evidence>
<sequence length="354" mass="38572">MAPGSRLSGFIVGAVVAAGLFVLVVAATIALIANQRHPVAEPTRPPASERPDGTSSERPDESSRPPEPPKGVEVVRERRLGERRMELTLRSDALGDLTTVRLLLPEGWSADSGRTWPSLWLLHGGLDDYRAWSRSDAEKLTEDAPVIVVMPDGGRCGSYSDWYNGGDGGPPRWATYHLKELLPLLESRYAASGERAVAGYSMGGQGAMLYAATGKFKAAASFSGAVHTLLPGVDIAVMLGTSAGCFGTDWKRIWGDPRGDRRVWEEHNPYHRAAELRGVRLYVAAGDGSKREGELFGDITEELAHKAATAFADRLKELGIPVETHFYAGRHNMTYWNRELRRALPMLLEAVGAR</sequence>
<dbReference type="SUPFAM" id="SSF53474">
    <property type="entry name" value="alpha/beta-Hydrolases"/>
    <property type="match status" value="1"/>
</dbReference>
<name>A0A8J3S457_PLARO</name>
<evidence type="ECO:0000256" key="2">
    <source>
        <dbReference type="SAM" id="Phobius"/>
    </source>
</evidence>
<dbReference type="Proteomes" id="UP000655044">
    <property type="component" value="Unassembled WGS sequence"/>
</dbReference>
<dbReference type="GO" id="GO:0016747">
    <property type="term" value="F:acyltransferase activity, transferring groups other than amino-acyl groups"/>
    <property type="evidence" value="ECO:0007669"/>
    <property type="project" value="TreeGrafter"/>
</dbReference>
<keyword evidence="2" id="KW-0472">Membrane</keyword>
<proteinExistence type="predicted"/>
<evidence type="ECO:0000313" key="4">
    <source>
        <dbReference type="Proteomes" id="UP000655044"/>
    </source>
</evidence>
<accession>A0A8J3S457</accession>
<dbReference type="PANTHER" id="PTHR48098:SF1">
    <property type="entry name" value="DIACYLGLYCEROL ACYLTRANSFERASE_MYCOLYLTRANSFERASE AG85A"/>
    <property type="match status" value="1"/>
</dbReference>
<dbReference type="RefSeq" id="WP_068924413.1">
    <property type="nucleotide sequence ID" value="NZ_BMQP01000013.1"/>
</dbReference>
<keyword evidence="2" id="KW-1133">Transmembrane helix</keyword>
<dbReference type="EMBL" id="BOOI01000012">
    <property type="protein sequence ID" value="GIH83233.1"/>
    <property type="molecule type" value="Genomic_DNA"/>
</dbReference>
<keyword evidence="4" id="KW-1185">Reference proteome</keyword>
<feature type="transmembrane region" description="Helical" evidence="2">
    <location>
        <begin position="7"/>
        <end position="33"/>
    </location>
</feature>
<dbReference type="AlphaFoldDB" id="A0A8J3S457"/>
<keyword evidence="2" id="KW-0812">Transmembrane</keyword>
<comment type="caution">
    <text evidence="3">The sequence shown here is derived from an EMBL/GenBank/DDBJ whole genome shotgun (WGS) entry which is preliminary data.</text>
</comment>
<reference evidence="3" key="1">
    <citation type="submission" date="2021-01" db="EMBL/GenBank/DDBJ databases">
        <title>Whole genome shotgun sequence of Planobispora rosea NBRC 15558.</title>
        <authorList>
            <person name="Komaki H."/>
            <person name="Tamura T."/>
        </authorList>
    </citation>
    <scope>NUCLEOTIDE SEQUENCE</scope>
    <source>
        <strain evidence="3">NBRC 15558</strain>
    </source>
</reference>
<feature type="compositionally biased region" description="Basic and acidic residues" evidence="1">
    <location>
        <begin position="47"/>
        <end position="64"/>
    </location>
</feature>
<dbReference type="InterPro" id="IPR000801">
    <property type="entry name" value="Esterase-like"/>
</dbReference>
<gene>
    <name evidence="3" type="ORF">Pro02_16410</name>
</gene>
<dbReference type="Gene3D" id="3.40.50.1820">
    <property type="entry name" value="alpha/beta hydrolase"/>
    <property type="match status" value="1"/>
</dbReference>
<protein>
    <recommendedName>
        <fullName evidence="5">Esterase</fullName>
    </recommendedName>
</protein>
<dbReference type="InterPro" id="IPR050583">
    <property type="entry name" value="Mycobacterial_A85_antigen"/>
</dbReference>